<comment type="caution">
    <text evidence="2">The sequence shown here is derived from an EMBL/GenBank/DDBJ whole genome shotgun (WGS) entry which is preliminary data.</text>
</comment>
<evidence type="ECO:0000313" key="2">
    <source>
        <dbReference type="EMBL" id="RDB26018.1"/>
    </source>
</evidence>
<keyword evidence="1" id="KW-0812">Transmembrane</keyword>
<dbReference type="EMBL" id="LUEZ02000040">
    <property type="protein sequence ID" value="RDB26018.1"/>
    <property type="molecule type" value="Genomic_DNA"/>
</dbReference>
<feature type="transmembrane region" description="Helical" evidence="1">
    <location>
        <begin position="162"/>
        <end position="187"/>
    </location>
</feature>
<organism evidence="2 3">
    <name type="scientific">Hypsizygus marmoreus</name>
    <name type="common">White beech mushroom</name>
    <name type="synonym">Agaricus marmoreus</name>
    <dbReference type="NCBI Taxonomy" id="39966"/>
    <lineage>
        <taxon>Eukaryota</taxon>
        <taxon>Fungi</taxon>
        <taxon>Dikarya</taxon>
        <taxon>Basidiomycota</taxon>
        <taxon>Agaricomycotina</taxon>
        <taxon>Agaricomycetes</taxon>
        <taxon>Agaricomycetidae</taxon>
        <taxon>Agaricales</taxon>
        <taxon>Tricholomatineae</taxon>
        <taxon>Lyophyllaceae</taxon>
        <taxon>Hypsizygus</taxon>
    </lineage>
</organism>
<evidence type="ECO:0000313" key="3">
    <source>
        <dbReference type="Proteomes" id="UP000076154"/>
    </source>
</evidence>
<gene>
    <name evidence="2" type="ORF">Hypma_006913</name>
</gene>
<accession>A0A369JW64</accession>
<protein>
    <submittedName>
        <fullName evidence="2">Uncharacterized protein</fullName>
    </submittedName>
</protein>
<evidence type="ECO:0000256" key="1">
    <source>
        <dbReference type="SAM" id="Phobius"/>
    </source>
</evidence>
<sequence length="201" mass="21125">MAALLPINRAILLTKSHGTSLCGSCQSAQESHLAYISSLAEAELKSRICAIGPSISPGPYRYYKITTKALTAPFASTIYFLPGHLLLRYASKCKAEFHAPLFTSVLAGLIGGSLQERGAGACWSGITSGLGAALFFMLLIIAKVSKYGVYSFDNGHRMPFNAVAVIATVVNAPISAGAFVCAIATAADVDIYANTYHIALS</sequence>
<dbReference type="AlphaFoldDB" id="A0A369JW64"/>
<proteinExistence type="predicted"/>
<dbReference type="InParanoid" id="A0A369JW64"/>
<keyword evidence="3" id="KW-1185">Reference proteome</keyword>
<keyword evidence="1" id="KW-1133">Transmembrane helix</keyword>
<name>A0A369JW64_HYPMA</name>
<dbReference type="OrthoDB" id="10512748at2759"/>
<reference evidence="2" key="1">
    <citation type="submission" date="2018-04" db="EMBL/GenBank/DDBJ databases">
        <title>Whole genome sequencing of Hypsizygus marmoreus.</title>
        <authorList>
            <person name="Choi I.-G."/>
            <person name="Min B."/>
            <person name="Kim J.-G."/>
            <person name="Kim S."/>
            <person name="Oh Y.-L."/>
            <person name="Kong W.-S."/>
            <person name="Park H."/>
            <person name="Jeong J."/>
            <person name="Song E.-S."/>
        </authorList>
    </citation>
    <scope>NUCLEOTIDE SEQUENCE [LARGE SCALE GENOMIC DNA]</scope>
    <source>
        <strain evidence="2">51987-8</strain>
    </source>
</reference>
<feature type="transmembrane region" description="Helical" evidence="1">
    <location>
        <begin position="121"/>
        <end position="142"/>
    </location>
</feature>
<dbReference type="Proteomes" id="UP000076154">
    <property type="component" value="Unassembled WGS sequence"/>
</dbReference>
<keyword evidence="1" id="KW-0472">Membrane</keyword>